<dbReference type="Pfam" id="PF00126">
    <property type="entry name" value="HTH_1"/>
    <property type="match status" value="1"/>
</dbReference>
<dbReference type="Pfam" id="PF03466">
    <property type="entry name" value="LysR_substrate"/>
    <property type="match status" value="1"/>
</dbReference>
<dbReference type="InterPro" id="IPR036390">
    <property type="entry name" value="WH_DNA-bd_sf"/>
</dbReference>
<evidence type="ECO:0000256" key="1">
    <source>
        <dbReference type="ARBA" id="ARBA00009437"/>
    </source>
</evidence>
<dbReference type="PRINTS" id="PR00039">
    <property type="entry name" value="HTHLYSR"/>
</dbReference>
<accession>A0A840BCE8</accession>
<dbReference type="GO" id="GO:0005829">
    <property type="term" value="C:cytosol"/>
    <property type="evidence" value="ECO:0007669"/>
    <property type="project" value="TreeGrafter"/>
</dbReference>
<dbReference type="Proteomes" id="UP000561045">
    <property type="component" value="Unassembled WGS sequence"/>
</dbReference>
<name>A0A840BCE8_9RHOO</name>
<comment type="similarity">
    <text evidence="1">Belongs to the LysR transcriptional regulatory family.</text>
</comment>
<keyword evidence="3 6" id="KW-0238">DNA-binding</keyword>
<dbReference type="Gene3D" id="1.10.10.10">
    <property type="entry name" value="Winged helix-like DNA-binding domain superfamily/Winged helix DNA-binding domain"/>
    <property type="match status" value="1"/>
</dbReference>
<dbReference type="GO" id="GO:0003677">
    <property type="term" value="F:DNA binding"/>
    <property type="evidence" value="ECO:0007669"/>
    <property type="project" value="UniProtKB-KW"/>
</dbReference>
<evidence type="ECO:0000256" key="4">
    <source>
        <dbReference type="ARBA" id="ARBA00023163"/>
    </source>
</evidence>
<keyword evidence="2" id="KW-0805">Transcription regulation</keyword>
<evidence type="ECO:0000313" key="6">
    <source>
        <dbReference type="EMBL" id="MBB4010745.1"/>
    </source>
</evidence>
<dbReference type="PROSITE" id="PS50931">
    <property type="entry name" value="HTH_LYSR"/>
    <property type="match status" value="1"/>
</dbReference>
<evidence type="ECO:0000256" key="2">
    <source>
        <dbReference type="ARBA" id="ARBA00023015"/>
    </source>
</evidence>
<dbReference type="InterPro" id="IPR000847">
    <property type="entry name" value="LysR_HTH_N"/>
</dbReference>
<dbReference type="EMBL" id="JACIET010000001">
    <property type="protein sequence ID" value="MBB4010745.1"/>
    <property type="molecule type" value="Genomic_DNA"/>
</dbReference>
<reference evidence="6 7" key="1">
    <citation type="submission" date="2020-08" db="EMBL/GenBank/DDBJ databases">
        <title>Genomic Encyclopedia of Type Strains, Phase IV (KMG-IV): sequencing the most valuable type-strain genomes for metagenomic binning, comparative biology and taxonomic classification.</title>
        <authorList>
            <person name="Goeker M."/>
        </authorList>
    </citation>
    <scope>NUCLEOTIDE SEQUENCE [LARGE SCALE GENOMIC DNA]</scope>
    <source>
        <strain evidence="6 7">DSM 106739</strain>
    </source>
</reference>
<evidence type="ECO:0000313" key="7">
    <source>
        <dbReference type="Proteomes" id="UP000561045"/>
    </source>
</evidence>
<dbReference type="GO" id="GO:0003700">
    <property type="term" value="F:DNA-binding transcription factor activity"/>
    <property type="evidence" value="ECO:0007669"/>
    <property type="project" value="InterPro"/>
</dbReference>
<dbReference type="InterPro" id="IPR005119">
    <property type="entry name" value="LysR_subst-bd"/>
</dbReference>
<dbReference type="InterPro" id="IPR036388">
    <property type="entry name" value="WH-like_DNA-bd_sf"/>
</dbReference>
<dbReference type="PANTHER" id="PTHR30419">
    <property type="entry name" value="HTH-TYPE TRANSCRIPTIONAL REGULATOR YBHD"/>
    <property type="match status" value="1"/>
</dbReference>
<dbReference type="Gene3D" id="3.40.190.290">
    <property type="match status" value="1"/>
</dbReference>
<sequence length="307" mass="34059">MATMADRRLQVFLAVAKHRSFTRAAEALYMTQPAVTFQIKQLEEHFNTRLLDRGYGKVTLTPAGEIVLDYAERILGMSAEMEDQVAGLTQEPNGVVSVGLSPTIASYWLPSLLDGFKRQYPKVVPRVFVGNSEWVERRVADKELDVGLVEIESTDAGIECREVGRDELFAIVPPGHVLARHVRVRADDLVGLPFIDRDPGAAIREAAERFFRDAGFPPENLDVTAELSSLSTIKHLVQQGVGFAIAARASIDKDIQSGRLVALPLEPNLYETLSVLLPKDKFRSRVVTIFADFATEHLKSKGFKRDA</sequence>
<keyword evidence="4" id="KW-0804">Transcription</keyword>
<gene>
    <name evidence="6" type="ORF">GGR36_000053</name>
</gene>
<dbReference type="AlphaFoldDB" id="A0A840BCE8"/>
<dbReference type="SUPFAM" id="SSF46785">
    <property type="entry name" value="Winged helix' DNA-binding domain"/>
    <property type="match status" value="1"/>
</dbReference>
<protein>
    <submittedName>
        <fullName evidence="6">DNA-binding transcriptional LysR family regulator</fullName>
    </submittedName>
</protein>
<dbReference type="FunFam" id="1.10.10.10:FF:000001">
    <property type="entry name" value="LysR family transcriptional regulator"/>
    <property type="match status" value="1"/>
</dbReference>
<evidence type="ECO:0000256" key="3">
    <source>
        <dbReference type="ARBA" id="ARBA00023125"/>
    </source>
</evidence>
<keyword evidence="7" id="KW-1185">Reference proteome</keyword>
<comment type="caution">
    <text evidence="6">The sequence shown here is derived from an EMBL/GenBank/DDBJ whole genome shotgun (WGS) entry which is preliminary data.</text>
</comment>
<dbReference type="InterPro" id="IPR050950">
    <property type="entry name" value="HTH-type_LysR_regulators"/>
</dbReference>
<organism evidence="6 7">
    <name type="scientific">Niveibacterium umoris</name>
    <dbReference type="NCBI Taxonomy" id="1193620"/>
    <lineage>
        <taxon>Bacteria</taxon>
        <taxon>Pseudomonadati</taxon>
        <taxon>Pseudomonadota</taxon>
        <taxon>Betaproteobacteria</taxon>
        <taxon>Rhodocyclales</taxon>
        <taxon>Rhodocyclaceae</taxon>
        <taxon>Niveibacterium</taxon>
    </lineage>
</organism>
<feature type="domain" description="HTH lysR-type" evidence="5">
    <location>
        <begin position="7"/>
        <end position="61"/>
    </location>
</feature>
<dbReference type="SUPFAM" id="SSF53850">
    <property type="entry name" value="Periplasmic binding protein-like II"/>
    <property type="match status" value="1"/>
</dbReference>
<proteinExistence type="inferred from homology"/>
<evidence type="ECO:0000259" key="5">
    <source>
        <dbReference type="PROSITE" id="PS50931"/>
    </source>
</evidence>